<reference evidence="1" key="1">
    <citation type="thesis" date="2020" institute="ProQuest LLC" country="789 East Eisenhower Parkway, Ann Arbor, MI, USA">
        <title>Comparative Genomics and Chromosome Evolution.</title>
        <authorList>
            <person name="Mudd A.B."/>
        </authorList>
    </citation>
    <scope>NUCLEOTIDE SEQUENCE</scope>
    <source>
        <strain evidence="1">237g6f4</strain>
        <tissue evidence="1">Blood</tissue>
    </source>
</reference>
<comment type="caution">
    <text evidence="1">The sequence shown here is derived from an EMBL/GenBank/DDBJ whole genome shotgun (WGS) entry which is preliminary data.</text>
</comment>
<proteinExistence type="predicted"/>
<protein>
    <submittedName>
        <fullName evidence="1">Uncharacterized protein</fullName>
    </submittedName>
</protein>
<keyword evidence="2" id="KW-1185">Reference proteome</keyword>
<evidence type="ECO:0000313" key="2">
    <source>
        <dbReference type="Proteomes" id="UP000824782"/>
    </source>
</evidence>
<sequence>MVHPPPSCIHTQSITRPPSSRVLHHGSFLVKSSPSHTWWPLAGCRPSGFHLILSSNQVLTLKAATSPDVLQPVAGTDGRLSSAYSTASEICSSA</sequence>
<evidence type="ECO:0000313" key="1">
    <source>
        <dbReference type="EMBL" id="KAG8538222.1"/>
    </source>
</evidence>
<organism evidence="1 2">
    <name type="scientific">Engystomops pustulosus</name>
    <name type="common">Tungara frog</name>
    <name type="synonym">Physalaemus pustulosus</name>
    <dbReference type="NCBI Taxonomy" id="76066"/>
    <lineage>
        <taxon>Eukaryota</taxon>
        <taxon>Metazoa</taxon>
        <taxon>Chordata</taxon>
        <taxon>Craniata</taxon>
        <taxon>Vertebrata</taxon>
        <taxon>Euteleostomi</taxon>
        <taxon>Amphibia</taxon>
        <taxon>Batrachia</taxon>
        <taxon>Anura</taxon>
        <taxon>Neobatrachia</taxon>
        <taxon>Hyloidea</taxon>
        <taxon>Leptodactylidae</taxon>
        <taxon>Leiuperinae</taxon>
        <taxon>Engystomops</taxon>
    </lineage>
</organism>
<dbReference type="Proteomes" id="UP000824782">
    <property type="component" value="Unassembled WGS sequence"/>
</dbReference>
<name>A0AAV6YM29_ENGPU</name>
<dbReference type="EMBL" id="WNYA01023022">
    <property type="protein sequence ID" value="KAG8538222.1"/>
    <property type="molecule type" value="Genomic_DNA"/>
</dbReference>
<dbReference type="AlphaFoldDB" id="A0AAV6YM29"/>
<gene>
    <name evidence="1" type="ORF">GDO81_023081</name>
</gene>
<accession>A0AAV6YM29</accession>